<reference evidence="2" key="1">
    <citation type="submission" date="2021-02" db="EMBL/GenBank/DDBJ databases">
        <authorList>
            <person name="Dougan E. K."/>
            <person name="Rhodes N."/>
            <person name="Thang M."/>
            <person name="Chan C."/>
        </authorList>
    </citation>
    <scope>NUCLEOTIDE SEQUENCE</scope>
</reference>
<dbReference type="EMBL" id="CAJNNW010011052">
    <property type="protein sequence ID" value="CAE8652723.1"/>
    <property type="molecule type" value="Genomic_DNA"/>
</dbReference>
<proteinExistence type="predicted"/>
<name>A0A813IPL6_POLGL</name>
<dbReference type="AlphaFoldDB" id="A0A813IPL6"/>
<evidence type="ECO:0000313" key="3">
    <source>
        <dbReference type="Proteomes" id="UP000626109"/>
    </source>
</evidence>
<comment type="caution">
    <text evidence="2">The sequence shown here is derived from an EMBL/GenBank/DDBJ whole genome shotgun (WGS) entry which is preliminary data.</text>
</comment>
<protein>
    <submittedName>
        <fullName evidence="2">Uncharacterized protein</fullName>
    </submittedName>
</protein>
<sequence>HDEQNEAADAKDEASVAKAEEVEAEKAAAGAALVSVLGFGLMLAFLQRKHKAVQADQMSTMFMLNEERVKLFDTLKKLGKSGAISIYSQTDMPVGNEPLLGGEATSEFFSPSFSEVFHLNSNFRRVRLYNLQPGSTH</sequence>
<gene>
    <name evidence="2" type="ORF">PGLA2088_LOCUS9923</name>
</gene>
<organism evidence="2 3">
    <name type="scientific">Polarella glacialis</name>
    <name type="common">Dinoflagellate</name>
    <dbReference type="NCBI Taxonomy" id="89957"/>
    <lineage>
        <taxon>Eukaryota</taxon>
        <taxon>Sar</taxon>
        <taxon>Alveolata</taxon>
        <taxon>Dinophyceae</taxon>
        <taxon>Suessiales</taxon>
        <taxon>Suessiaceae</taxon>
        <taxon>Polarella</taxon>
    </lineage>
</organism>
<evidence type="ECO:0000313" key="2">
    <source>
        <dbReference type="EMBL" id="CAE8652723.1"/>
    </source>
</evidence>
<feature type="transmembrane region" description="Helical" evidence="1">
    <location>
        <begin position="27"/>
        <end position="46"/>
    </location>
</feature>
<keyword evidence="1" id="KW-0812">Transmembrane</keyword>
<feature type="non-terminal residue" evidence="2">
    <location>
        <position position="1"/>
    </location>
</feature>
<evidence type="ECO:0000256" key="1">
    <source>
        <dbReference type="SAM" id="Phobius"/>
    </source>
</evidence>
<keyword evidence="1" id="KW-0472">Membrane</keyword>
<keyword evidence="1" id="KW-1133">Transmembrane helix</keyword>
<dbReference type="Proteomes" id="UP000626109">
    <property type="component" value="Unassembled WGS sequence"/>
</dbReference>
<accession>A0A813IPL6</accession>